<dbReference type="PROSITE" id="PS51354">
    <property type="entry name" value="GLUTAREDOXIN_2"/>
    <property type="match status" value="1"/>
</dbReference>
<dbReference type="NCBIfam" id="TIGR00365">
    <property type="entry name" value="Grx4 family monothiol glutaredoxin"/>
    <property type="match status" value="1"/>
</dbReference>
<dbReference type="FunFam" id="3.40.30.10:FF:000005">
    <property type="entry name" value="Glutaredoxin 5"/>
    <property type="match status" value="1"/>
</dbReference>
<dbReference type="SUPFAM" id="SSF52833">
    <property type="entry name" value="Thioredoxin-like"/>
    <property type="match status" value="1"/>
</dbReference>
<accession>A0A1D2A5C9</accession>
<keyword evidence="3" id="KW-0479">Metal-binding</keyword>
<dbReference type="Pfam" id="PF00462">
    <property type="entry name" value="Glutaredoxin"/>
    <property type="match status" value="1"/>
</dbReference>
<evidence type="ECO:0000313" key="8">
    <source>
        <dbReference type="EMBL" id="JAT74426.1"/>
    </source>
</evidence>
<dbReference type="CDD" id="cd03028">
    <property type="entry name" value="GRX_PICOT_like"/>
    <property type="match status" value="1"/>
</dbReference>
<organism evidence="8">
    <name type="scientific">Auxenochlorella protothecoides</name>
    <name type="common">Green microalga</name>
    <name type="synonym">Chlorella protothecoides</name>
    <dbReference type="NCBI Taxonomy" id="3075"/>
    <lineage>
        <taxon>Eukaryota</taxon>
        <taxon>Viridiplantae</taxon>
        <taxon>Chlorophyta</taxon>
        <taxon>core chlorophytes</taxon>
        <taxon>Trebouxiophyceae</taxon>
        <taxon>Chlorellales</taxon>
        <taxon>Chlorellaceae</taxon>
        <taxon>Auxenochlorella</taxon>
    </lineage>
</organism>
<comment type="similarity">
    <text evidence="1">Belongs to the glutaredoxin family. CGFS subfamily.</text>
</comment>
<dbReference type="GO" id="GO:0051537">
    <property type="term" value="F:2 iron, 2 sulfur cluster binding"/>
    <property type="evidence" value="ECO:0007669"/>
    <property type="project" value="UniProtKB-KW"/>
</dbReference>
<dbReference type="InterPro" id="IPR033658">
    <property type="entry name" value="GRX_PICOT-like"/>
</dbReference>
<proteinExistence type="inferred from homology"/>
<sequence>MASISLLLRSSRAFPAGSTLRPIYAAYTGRPLSFSTDTHEDFQPQTKGDASKSVAEQIKEDVTKHVVFIYMKGQPERPMCGFSNMACRILDLHSVPYGSRDVLSDPDLREGIKQFTHWPTIPQIFVKGEFIGGSDILYQMHQSGELETQLKEAAGVSPAS</sequence>
<dbReference type="GO" id="GO:0005759">
    <property type="term" value="C:mitochondrial matrix"/>
    <property type="evidence" value="ECO:0007669"/>
    <property type="project" value="TreeGrafter"/>
</dbReference>
<dbReference type="AlphaFoldDB" id="A0A1D2A5C9"/>
<dbReference type="InterPro" id="IPR004480">
    <property type="entry name" value="Monothiol_GRX-rel"/>
</dbReference>
<name>A0A1D2A5C9_AUXPR</name>
<evidence type="ECO:0000256" key="3">
    <source>
        <dbReference type="ARBA" id="ARBA00022723"/>
    </source>
</evidence>
<protein>
    <recommendedName>
        <fullName evidence="7">Glutaredoxin domain-containing protein</fullName>
    </recommendedName>
</protein>
<evidence type="ECO:0000256" key="4">
    <source>
        <dbReference type="ARBA" id="ARBA00023004"/>
    </source>
</evidence>
<evidence type="ECO:0000256" key="2">
    <source>
        <dbReference type="ARBA" id="ARBA00022714"/>
    </source>
</evidence>
<keyword evidence="4" id="KW-0408">Iron</keyword>
<dbReference type="PANTHER" id="PTHR10293:SF16">
    <property type="entry name" value="GLUTAREDOXIN-RELATED PROTEIN 5, MITOCHONDRIAL"/>
    <property type="match status" value="1"/>
</dbReference>
<dbReference type="PANTHER" id="PTHR10293">
    <property type="entry name" value="GLUTAREDOXIN FAMILY MEMBER"/>
    <property type="match status" value="1"/>
</dbReference>
<feature type="domain" description="Glutaredoxin" evidence="7">
    <location>
        <begin position="67"/>
        <end position="131"/>
    </location>
</feature>
<evidence type="ECO:0000256" key="5">
    <source>
        <dbReference type="ARBA" id="ARBA00023014"/>
    </source>
</evidence>
<dbReference type="EMBL" id="GDKF01004196">
    <property type="protein sequence ID" value="JAT74426.1"/>
    <property type="molecule type" value="Transcribed_RNA"/>
</dbReference>
<dbReference type="Gene3D" id="3.40.30.10">
    <property type="entry name" value="Glutaredoxin"/>
    <property type="match status" value="1"/>
</dbReference>
<reference evidence="8" key="1">
    <citation type="submission" date="2015-08" db="EMBL/GenBank/DDBJ databases">
        <authorList>
            <person name="Babu N.S."/>
            <person name="Beckwith C.J."/>
            <person name="Beseler K.G."/>
            <person name="Brison A."/>
            <person name="Carone J.V."/>
            <person name="Caskin T.P."/>
            <person name="Diamond M."/>
            <person name="Durham M.E."/>
            <person name="Foxe J.M."/>
            <person name="Go M."/>
            <person name="Henderson B.A."/>
            <person name="Jones I.B."/>
            <person name="McGettigan J.A."/>
            <person name="Micheletti S.J."/>
            <person name="Nasrallah M.E."/>
            <person name="Ortiz D."/>
            <person name="Piller C.R."/>
            <person name="Privatt S.R."/>
            <person name="Schneider S.L."/>
            <person name="Sharp S."/>
            <person name="Smith T.C."/>
            <person name="Stanton J.D."/>
            <person name="Ullery H.E."/>
            <person name="Wilson R.J."/>
            <person name="Serrano M.G."/>
            <person name="Buck G."/>
            <person name="Lee V."/>
            <person name="Wang Y."/>
            <person name="Carvalho R."/>
            <person name="Voegtly L."/>
            <person name="Shi R."/>
            <person name="Duckworth R."/>
            <person name="Johnson A."/>
            <person name="Loviza R."/>
            <person name="Walstead R."/>
            <person name="Shah Z."/>
            <person name="Kiflezghi M."/>
            <person name="Wade K."/>
            <person name="Ball S.L."/>
            <person name="Bradley K.W."/>
            <person name="Asai D.J."/>
            <person name="Bowman C.A."/>
            <person name="Russell D.A."/>
            <person name="Pope W.H."/>
            <person name="Jacobs-Sera D."/>
            <person name="Hendrix R.W."/>
            <person name="Hatfull G.F."/>
        </authorList>
    </citation>
    <scope>NUCLEOTIDE SEQUENCE</scope>
</reference>
<keyword evidence="2" id="KW-0001">2Fe-2S</keyword>
<gene>
    <name evidence="8" type="ORF">g.17786</name>
</gene>
<dbReference type="GO" id="GO:0046872">
    <property type="term" value="F:metal ion binding"/>
    <property type="evidence" value="ECO:0007669"/>
    <property type="project" value="UniProtKB-KW"/>
</dbReference>
<dbReference type="InterPro" id="IPR036249">
    <property type="entry name" value="Thioredoxin-like_sf"/>
</dbReference>
<evidence type="ECO:0000259" key="7">
    <source>
        <dbReference type="Pfam" id="PF00462"/>
    </source>
</evidence>
<evidence type="ECO:0000256" key="6">
    <source>
        <dbReference type="ARBA" id="ARBA00023284"/>
    </source>
</evidence>
<keyword evidence="5" id="KW-0411">Iron-sulfur</keyword>
<keyword evidence="6" id="KW-0676">Redox-active center</keyword>
<evidence type="ECO:0000256" key="1">
    <source>
        <dbReference type="ARBA" id="ARBA00008983"/>
    </source>
</evidence>
<dbReference type="InterPro" id="IPR002109">
    <property type="entry name" value="Glutaredoxin"/>
</dbReference>